<organism evidence="2 3">
    <name type="scientific">Actinomadura macrotermitis</name>
    <dbReference type="NCBI Taxonomy" id="2585200"/>
    <lineage>
        <taxon>Bacteria</taxon>
        <taxon>Bacillati</taxon>
        <taxon>Actinomycetota</taxon>
        <taxon>Actinomycetes</taxon>
        <taxon>Streptosporangiales</taxon>
        <taxon>Thermomonosporaceae</taxon>
        <taxon>Actinomadura</taxon>
    </lineage>
</organism>
<protein>
    <recommendedName>
        <fullName evidence="4">SH3 domain-containing protein</fullName>
    </recommendedName>
</protein>
<accession>A0A7K0BPA7</accession>
<gene>
    <name evidence="2" type="ORF">ACRB68_09510</name>
</gene>
<proteinExistence type="predicted"/>
<keyword evidence="3" id="KW-1185">Reference proteome</keyword>
<evidence type="ECO:0000313" key="2">
    <source>
        <dbReference type="EMBL" id="MQY02916.1"/>
    </source>
</evidence>
<reference evidence="2 3" key="1">
    <citation type="submission" date="2019-10" db="EMBL/GenBank/DDBJ databases">
        <title>Actinomadura rubteroloni sp. nov. and Actinomadura macrotermitis sp. nov., isolated from the gut of fungus growing-termite Macrotermes natalensis.</title>
        <authorList>
            <person name="Benndorf R."/>
            <person name="Martin K."/>
            <person name="Kuefner M."/>
            <person name="De Beer W."/>
            <person name="Kaster A.-K."/>
            <person name="Vollmers J."/>
            <person name="Poulsen M."/>
            <person name="Beemelmanns C."/>
        </authorList>
    </citation>
    <scope>NUCLEOTIDE SEQUENCE [LARGE SCALE GENOMIC DNA]</scope>
    <source>
        <strain evidence="2 3">RB68</strain>
    </source>
</reference>
<sequence length="120" mass="12925">MRTSVRTGVALSVSGLAVSGFALLGGPAEASAARTATASAATTTAAAGATEAGRICRYKVRGRHGARVYRWPGGRVVGHLHRGKVVYARCHGSHGWNQLFGKVRHRLRYKFVHQSRLVRF</sequence>
<name>A0A7K0BPA7_9ACTN</name>
<dbReference type="EMBL" id="WEGH01000001">
    <property type="protein sequence ID" value="MQY02916.1"/>
    <property type="molecule type" value="Genomic_DNA"/>
</dbReference>
<dbReference type="RefSeq" id="WP_153530984.1">
    <property type="nucleotide sequence ID" value="NZ_WEGH01000001.1"/>
</dbReference>
<comment type="caution">
    <text evidence="2">The sequence shown here is derived from an EMBL/GenBank/DDBJ whole genome shotgun (WGS) entry which is preliminary data.</text>
</comment>
<feature type="chain" id="PRO_5039664847" description="SH3 domain-containing protein" evidence="1">
    <location>
        <begin position="33"/>
        <end position="120"/>
    </location>
</feature>
<evidence type="ECO:0008006" key="4">
    <source>
        <dbReference type="Google" id="ProtNLM"/>
    </source>
</evidence>
<evidence type="ECO:0000313" key="3">
    <source>
        <dbReference type="Proteomes" id="UP000487268"/>
    </source>
</evidence>
<dbReference type="AlphaFoldDB" id="A0A7K0BPA7"/>
<feature type="signal peptide" evidence="1">
    <location>
        <begin position="1"/>
        <end position="32"/>
    </location>
</feature>
<dbReference type="OrthoDB" id="3483105at2"/>
<keyword evidence="1" id="KW-0732">Signal</keyword>
<dbReference type="Proteomes" id="UP000487268">
    <property type="component" value="Unassembled WGS sequence"/>
</dbReference>
<evidence type="ECO:0000256" key="1">
    <source>
        <dbReference type="SAM" id="SignalP"/>
    </source>
</evidence>